<evidence type="ECO:0000256" key="5">
    <source>
        <dbReference type="ARBA" id="ARBA00022989"/>
    </source>
</evidence>
<dbReference type="Proteomes" id="UP000614261">
    <property type="component" value="Unassembled WGS sequence"/>
</dbReference>
<organism evidence="9 10">
    <name type="scientific">Blastomonas aquatica</name>
    <dbReference type="NCBI Taxonomy" id="1510276"/>
    <lineage>
        <taxon>Bacteria</taxon>
        <taxon>Pseudomonadati</taxon>
        <taxon>Pseudomonadota</taxon>
        <taxon>Alphaproteobacteria</taxon>
        <taxon>Sphingomonadales</taxon>
        <taxon>Sphingomonadaceae</taxon>
        <taxon>Blastomonas</taxon>
    </lineage>
</organism>
<evidence type="ECO:0000256" key="3">
    <source>
        <dbReference type="ARBA" id="ARBA00022679"/>
    </source>
</evidence>
<comment type="similarity">
    <text evidence="7">Belongs to the glycosyltransferase 87 family.</text>
</comment>
<protein>
    <recommendedName>
        <fullName evidence="11">DUF2029 domain-containing protein</fullName>
    </recommendedName>
</protein>
<evidence type="ECO:0000256" key="2">
    <source>
        <dbReference type="ARBA" id="ARBA00022475"/>
    </source>
</evidence>
<comment type="subcellular location">
    <subcellularLocation>
        <location evidence="1">Cell membrane</location>
        <topology evidence="1">Multi-pass membrane protein</topology>
    </subcellularLocation>
</comment>
<evidence type="ECO:0000256" key="8">
    <source>
        <dbReference type="SAM" id="Phobius"/>
    </source>
</evidence>
<evidence type="ECO:0008006" key="11">
    <source>
        <dbReference type="Google" id="ProtNLM"/>
    </source>
</evidence>
<name>A0ABQ1JM75_9SPHN</name>
<evidence type="ECO:0000256" key="1">
    <source>
        <dbReference type="ARBA" id="ARBA00004651"/>
    </source>
</evidence>
<keyword evidence="10" id="KW-1185">Reference proteome</keyword>
<comment type="caution">
    <text evidence="9">The sequence shown here is derived from an EMBL/GenBank/DDBJ whole genome shotgun (WGS) entry which is preliminary data.</text>
</comment>
<keyword evidence="6 8" id="KW-0472">Membrane</keyword>
<feature type="transmembrane region" description="Helical" evidence="8">
    <location>
        <begin position="14"/>
        <end position="34"/>
    </location>
</feature>
<feature type="transmembrane region" description="Helical" evidence="8">
    <location>
        <begin position="269"/>
        <end position="290"/>
    </location>
</feature>
<sequence>MTGPVFHSLATSRLLLKAVLTVAAMLLAFAAVSYQRSNDAGTEGVVVDFHAYYVAGSLALEGRPADSYDLTKMMAAQRDFTGVDVFMPWTYPPPFTLFVTALAALPLGLAYALFTALTAAFYLIILRRIAGDVLPGVVIAILPIIMLSVMTGQNGFVTGGLVGMFLLAFLLRQPKAGIPLGLMIIKPHLAVAIALLSMAERRWQAMFIATGIVITALLLPTAVFGLAIWPAFLDSVRESSRLLAEGQYPLFRMTSIYAAIRSTGLSSDVAFAVHGTGAMVAITLLLYGWWRNLPPQMLAAAVCAASLFISPYNYDYDLCILGVGVAFILSDLLDRTRPLEQLGLLALFWIGSGYGLFAAFLGERENPGVGNEPLSLMAPALLLFVVMVALVMRRGVRETWPAGAVPPIPESDGLAKA</sequence>
<evidence type="ECO:0000256" key="6">
    <source>
        <dbReference type="ARBA" id="ARBA00023136"/>
    </source>
</evidence>
<evidence type="ECO:0000313" key="10">
    <source>
        <dbReference type="Proteomes" id="UP000614261"/>
    </source>
</evidence>
<feature type="transmembrane region" description="Helical" evidence="8">
    <location>
        <begin position="133"/>
        <end position="149"/>
    </location>
</feature>
<gene>
    <name evidence="9" type="ORF">GCM10010833_29760</name>
</gene>
<reference evidence="10" key="1">
    <citation type="journal article" date="2019" name="Int. J. Syst. Evol. Microbiol.">
        <title>The Global Catalogue of Microorganisms (GCM) 10K type strain sequencing project: providing services to taxonomists for standard genome sequencing and annotation.</title>
        <authorList>
            <consortium name="The Broad Institute Genomics Platform"/>
            <consortium name="The Broad Institute Genome Sequencing Center for Infectious Disease"/>
            <person name="Wu L."/>
            <person name="Ma J."/>
        </authorList>
    </citation>
    <scope>NUCLEOTIDE SEQUENCE [LARGE SCALE GENOMIC DNA]</scope>
    <source>
        <strain evidence="10">CGMCC 1.12851</strain>
    </source>
</reference>
<dbReference type="Pfam" id="PF09594">
    <property type="entry name" value="GT87"/>
    <property type="match status" value="1"/>
</dbReference>
<dbReference type="EMBL" id="BMGD01000005">
    <property type="protein sequence ID" value="GGB72604.1"/>
    <property type="molecule type" value="Genomic_DNA"/>
</dbReference>
<feature type="transmembrane region" description="Helical" evidence="8">
    <location>
        <begin position="374"/>
        <end position="392"/>
    </location>
</feature>
<dbReference type="RefSeq" id="WP_188515212.1">
    <property type="nucleotide sequence ID" value="NZ_BMGD01000005.1"/>
</dbReference>
<evidence type="ECO:0000256" key="7">
    <source>
        <dbReference type="ARBA" id="ARBA00024033"/>
    </source>
</evidence>
<feature type="transmembrane region" description="Helical" evidence="8">
    <location>
        <begin position="95"/>
        <end position="126"/>
    </location>
</feature>
<evidence type="ECO:0000256" key="4">
    <source>
        <dbReference type="ARBA" id="ARBA00022692"/>
    </source>
</evidence>
<keyword evidence="2" id="KW-1003">Cell membrane</keyword>
<keyword evidence="4 8" id="KW-0812">Transmembrane</keyword>
<keyword evidence="3" id="KW-0808">Transferase</keyword>
<keyword evidence="5 8" id="KW-1133">Transmembrane helix</keyword>
<feature type="transmembrane region" description="Helical" evidence="8">
    <location>
        <begin position="342"/>
        <end position="362"/>
    </location>
</feature>
<feature type="transmembrane region" description="Helical" evidence="8">
    <location>
        <begin position="205"/>
        <end position="232"/>
    </location>
</feature>
<accession>A0ABQ1JM75</accession>
<dbReference type="InterPro" id="IPR018584">
    <property type="entry name" value="GT87"/>
</dbReference>
<proteinExistence type="inferred from homology"/>
<evidence type="ECO:0000313" key="9">
    <source>
        <dbReference type="EMBL" id="GGB72604.1"/>
    </source>
</evidence>
<feature type="transmembrane region" description="Helical" evidence="8">
    <location>
        <begin position="178"/>
        <end position="199"/>
    </location>
</feature>